<keyword evidence="2" id="KW-0732">Signal</keyword>
<feature type="region of interest" description="Disordered" evidence="1">
    <location>
        <begin position="61"/>
        <end position="91"/>
    </location>
</feature>
<dbReference type="Proteomes" id="UP000197098">
    <property type="component" value="Chromosome"/>
</dbReference>
<reference evidence="3 4" key="1">
    <citation type="submission" date="2017-06" db="EMBL/GenBank/DDBJ databases">
        <title>Origin of plasmid-mediated fosfomycin resistance gene fosA3.</title>
        <authorList>
            <person name="Ito R."/>
            <person name="Pacey M.P."/>
            <person name="Doi Y."/>
        </authorList>
    </citation>
    <scope>NUCLEOTIDE SEQUENCE [LARGE SCALE GENOMIC DNA]</scope>
    <source>
        <strain evidence="3 4">YDC799</strain>
    </source>
</reference>
<dbReference type="PROSITE" id="PS51257">
    <property type="entry name" value="PROKAR_LIPOPROTEIN"/>
    <property type="match status" value="1"/>
</dbReference>
<feature type="chain" id="PRO_5012196709" description="Lipoprotein" evidence="2">
    <location>
        <begin position="20"/>
        <end position="171"/>
    </location>
</feature>
<evidence type="ECO:0000256" key="1">
    <source>
        <dbReference type="SAM" id="MobiDB-lite"/>
    </source>
</evidence>
<feature type="compositionally biased region" description="Basic and acidic residues" evidence="1">
    <location>
        <begin position="61"/>
        <end position="80"/>
    </location>
</feature>
<feature type="signal peptide" evidence="2">
    <location>
        <begin position="1"/>
        <end position="19"/>
    </location>
</feature>
<gene>
    <name evidence="3" type="ORF">CEW81_03495</name>
</gene>
<evidence type="ECO:0008006" key="5">
    <source>
        <dbReference type="Google" id="ProtNLM"/>
    </source>
</evidence>
<accession>A0A248KLS5</accession>
<name>A0A248KLS5_9ENTR</name>
<evidence type="ECO:0000256" key="2">
    <source>
        <dbReference type="SAM" id="SignalP"/>
    </source>
</evidence>
<sequence>MKKRVLTVLIIGLTTATTACTISPEQRAKYERSGCTQSSIFDGCDLEKSYEWNERHGFIKVSDDHNENHHSQHNSRDNKNHNNGHHTNAGIDSEFYGNYEARFDNGQHVADIHVEDSGVYVNGSEVRDTNSYKGNLAFRVDYATYTIQSRNHWGHWEDKDAGNSGTIVPRR</sequence>
<evidence type="ECO:0000313" key="4">
    <source>
        <dbReference type="Proteomes" id="UP000197098"/>
    </source>
</evidence>
<proteinExistence type="predicted"/>
<dbReference type="EMBL" id="CP022114">
    <property type="protein sequence ID" value="ASG64497.1"/>
    <property type="molecule type" value="Genomic_DNA"/>
</dbReference>
<dbReference type="AlphaFoldDB" id="A0A248KLS5"/>
<evidence type="ECO:0000313" key="3">
    <source>
        <dbReference type="EMBL" id="ASG64497.1"/>
    </source>
</evidence>
<protein>
    <recommendedName>
        <fullName evidence="5">Lipoprotein</fullName>
    </recommendedName>
</protein>
<organism evidence="3 4">
    <name type="scientific">Kluyvera genomosp. 3</name>
    <dbReference type="NCBI Taxonomy" id="2774055"/>
    <lineage>
        <taxon>Bacteria</taxon>
        <taxon>Pseudomonadati</taxon>
        <taxon>Pseudomonadota</taxon>
        <taxon>Gammaproteobacteria</taxon>
        <taxon>Enterobacterales</taxon>
        <taxon>Enterobacteriaceae</taxon>
        <taxon>Kluyvera</taxon>
    </lineage>
</organism>